<accession>A0A917NN69</accession>
<reference evidence="1" key="2">
    <citation type="submission" date="2020-09" db="EMBL/GenBank/DDBJ databases">
        <authorList>
            <person name="Sun Q."/>
            <person name="Ohkuma M."/>
        </authorList>
    </citation>
    <scope>NUCLEOTIDE SEQUENCE</scope>
    <source>
        <strain evidence="1">JCM 18487</strain>
    </source>
</reference>
<name>A0A917NN69_9BACL</name>
<gene>
    <name evidence="1" type="ORF">GCM10010885_19600</name>
</gene>
<sequence length="57" mass="6345">MKTEKEDEDKKGGEGAGEDEQVCGRLVQDFVIWMCENFLTGWYGASDSAQDLVLPFA</sequence>
<protein>
    <submittedName>
        <fullName evidence="1">Uncharacterized protein</fullName>
    </submittedName>
</protein>
<dbReference type="Proteomes" id="UP000637695">
    <property type="component" value="Unassembled WGS sequence"/>
</dbReference>
<evidence type="ECO:0000313" key="2">
    <source>
        <dbReference type="Proteomes" id="UP000637695"/>
    </source>
</evidence>
<keyword evidence="2" id="KW-1185">Reference proteome</keyword>
<comment type="caution">
    <text evidence="1">The sequence shown here is derived from an EMBL/GenBank/DDBJ whole genome shotgun (WGS) entry which is preliminary data.</text>
</comment>
<proteinExistence type="predicted"/>
<reference evidence="1" key="1">
    <citation type="journal article" date="2014" name="Int. J. Syst. Evol. Microbiol.">
        <title>Complete genome sequence of Corynebacterium casei LMG S-19264T (=DSM 44701T), isolated from a smear-ripened cheese.</title>
        <authorList>
            <consortium name="US DOE Joint Genome Institute (JGI-PGF)"/>
            <person name="Walter F."/>
            <person name="Albersmeier A."/>
            <person name="Kalinowski J."/>
            <person name="Ruckert C."/>
        </authorList>
    </citation>
    <scope>NUCLEOTIDE SEQUENCE</scope>
    <source>
        <strain evidence="1">JCM 18487</strain>
    </source>
</reference>
<evidence type="ECO:0000313" key="1">
    <source>
        <dbReference type="EMBL" id="GGJ10462.1"/>
    </source>
</evidence>
<dbReference type="EMBL" id="BMOY01000033">
    <property type="protein sequence ID" value="GGJ10462.1"/>
    <property type="molecule type" value="Genomic_DNA"/>
</dbReference>
<organism evidence="1 2">
    <name type="scientific">Alicyclobacillus cellulosilyticus</name>
    <dbReference type="NCBI Taxonomy" id="1003997"/>
    <lineage>
        <taxon>Bacteria</taxon>
        <taxon>Bacillati</taxon>
        <taxon>Bacillota</taxon>
        <taxon>Bacilli</taxon>
        <taxon>Bacillales</taxon>
        <taxon>Alicyclobacillaceae</taxon>
        <taxon>Alicyclobacillus</taxon>
    </lineage>
</organism>
<dbReference type="AlphaFoldDB" id="A0A917NN69"/>